<reference evidence="3" key="1">
    <citation type="submission" date="2016-10" db="EMBL/GenBank/DDBJ databases">
        <title>The complete genome sequence of the rumen bacterium Butyrivibrio hungatei MB2003.</title>
        <authorList>
            <person name="Palevich N."/>
            <person name="Kelly W.J."/>
            <person name="Leahy S.C."/>
            <person name="Altermann E."/>
            <person name="Rakonjac J."/>
            <person name="Attwood G.T."/>
        </authorList>
    </citation>
    <scope>NUCLEOTIDE SEQUENCE [LARGE SCALE GENOMIC DNA]</scope>
    <source>
        <strain evidence="3">MB2003</strain>
    </source>
</reference>
<name>A0A1D9P369_9FIRM</name>
<sequence>MKDIVTEIGFVIDWLSHPAELGCKPNKIQFTKRFTTEDGIECMIFKYKKNILSPWLLAISSDAGIFSEQQKYVQQTEVVDATKLIEFLKQYWINQANDKNDREERAKSAGTFVGFALLKEPLWDSTKFEKDYTTEWGENLIGNPEESVSAKVYSFPEFGEKTLLAISLVESPVTEDEIEYSAQSNYMWSEAAKVTKSHKAHLIISVLGADDAKVGARLYAKVITTICHDSNTLGLYHNQVVLQPSFIIDASKLMKKNMFPLLSLVWFALRRTEKGLSAYTVGLTALGKDEIEILDTNEAPSVLRDFLFNIVSYIVEEDVVLHAGETIGVDNKQRLKIDKSEGVNVKVESLKIVYV</sequence>
<dbReference type="Proteomes" id="UP000179284">
    <property type="component" value="Chromosome I"/>
</dbReference>
<organism evidence="2 3">
    <name type="scientific">Butyrivibrio hungatei</name>
    <dbReference type="NCBI Taxonomy" id="185008"/>
    <lineage>
        <taxon>Bacteria</taxon>
        <taxon>Bacillati</taxon>
        <taxon>Bacillota</taxon>
        <taxon>Clostridia</taxon>
        <taxon>Lachnospirales</taxon>
        <taxon>Lachnospiraceae</taxon>
        <taxon>Butyrivibrio</taxon>
    </lineage>
</organism>
<gene>
    <name evidence="2" type="ORF">bhn_I1889</name>
</gene>
<evidence type="ECO:0000259" key="1">
    <source>
        <dbReference type="Pfam" id="PF14080"/>
    </source>
</evidence>
<dbReference type="InterPro" id="IPR025357">
    <property type="entry name" value="DUF4261"/>
</dbReference>
<feature type="domain" description="DUF4261" evidence="1">
    <location>
        <begin position="279"/>
        <end position="352"/>
    </location>
</feature>
<protein>
    <recommendedName>
        <fullName evidence="1">DUF4261 domain-containing protein</fullName>
    </recommendedName>
</protein>
<evidence type="ECO:0000313" key="2">
    <source>
        <dbReference type="EMBL" id="AOZ96922.1"/>
    </source>
</evidence>
<dbReference type="Pfam" id="PF14080">
    <property type="entry name" value="DUF4261"/>
    <property type="match status" value="1"/>
</dbReference>
<dbReference type="RefSeq" id="WP_071176576.1">
    <property type="nucleotide sequence ID" value="NZ_CP017831.1"/>
</dbReference>
<keyword evidence="3" id="KW-1185">Reference proteome</keyword>
<dbReference type="AlphaFoldDB" id="A0A1D9P369"/>
<dbReference type="EMBL" id="CP017831">
    <property type="protein sequence ID" value="AOZ96922.1"/>
    <property type="molecule type" value="Genomic_DNA"/>
</dbReference>
<dbReference type="OrthoDB" id="4827574at2"/>
<evidence type="ECO:0000313" key="3">
    <source>
        <dbReference type="Proteomes" id="UP000179284"/>
    </source>
</evidence>
<accession>A0A1D9P369</accession>
<proteinExistence type="predicted"/>
<dbReference type="KEGG" id="bhu:bhn_I1889"/>